<accession>A0A1I6QQZ2</accession>
<name>A0A1I6QQZ2_9RHOB</name>
<keyword evidence="4 7" id="KW-0812">Transmembrane</keyword>
<evidence type="ECO:0000313" key="10">
    <source>
        <dbReference type="Proteomes" id="UP000199392"/>
    </source>
</evidence>
<dbReference type="InterPro" id="IPR045621">
    <property type="entry name" value="BPD_transp_1_N"/>
</dbReference>
<keyword evidence="5 7" id="KW-1133">Transmembrane helix</keyword>
<keyword evidence="2 7" id="KW-0813">Transport</keyword>
<feature type="transmembrane region" description="Helical" evidence="7">
    <location>
        <begin position="107"/>
        <end position="129"/>
    </location>
</feature>
<feature type="transmembrane region" description="Helical" evidence="7">
    <location>
        <begin position="287"/>
        <end position="312"/>
    </location>
</feature>
<dbReference type="Pfam" id="PF19300">
    <property type="entry name" value="BPD_transp_1_N"/>
    <property type="match status" value="1"/>
</dbReference>
<evidence type="ECO:0000259" key="8">
    <source>
        <dbReference type="PROSITE" id="PS50928"/>
    </source>
</evidence>
<feature type="transmembrane region" description="Helical" evidence="7">
    <location>
        <begin position="241"/>
        <end position="267"/>
    </location>
</feature>
<evidence type="ECO:0000256" key="6">
    <source>
        <dbReference type="ARBA" id="ARBA00023136"/>
    </source>
</evidence>
<evidence type="ECO:0000256" key="5">
    <source>
        <dbReference type="ARBA" id="ARBA00022989"/>
    </source>
</evidence>
<comment type="subcellular location">
    <subcellularLocation>
        <location evidence="1 7">Cell membrane</location>
        <topology evidence="1 7">Multi-pass membrane protein</topology>
    </subcellularLocation>
</comment>
<dbReference type="InterPro" id="IPR000515">
    <property type="entry name" value="MetI-like"/>
</dbReference>
<feature type="transmembrane region" description="Helical" evidence="7">
    <location>
        <begin position="141"/>
        <end position="167"/>
    </location>
</feature>
<feature type="transmembrane region" description="Helical" evidence="7">
    <location>
        <begin position="12"/>
        <end position="32"/>
    </location>
</feature>
<dbReference type="STRING" id="311180.SAMN04488050_102245"/>
<evidence type="ECO:0000256" key="4">
    <source>
        <dbReference type="ARBA" id="ARBA00022692"/>
    </source>
</evidence>
<comment type="similarity">
    <text evidence="7">Belongs to the binding-protein-dependent transport system permease family.</text>
</comment>
<dbReference type="Gene3D" id="1.10.3720.10">
    <property type="entry name" value="MetI-like"/>
    <property type="match status" value="1"/>
</dbReference>
<keyword evidence="3" id="KW-1003">Cell membrane</keyword>
<dbReference type="AlphaFoldDB" id="A0A1I6QQZ2"/>
<reference evidence="10" key="1">
    <citation type="submission" date="2016-10" db="EMBL/GenBank/DDBJ databases">
        <authorList>
            <person name="Varghese N."/>
            <person name="Submissions S."/>
        </authorList>
    </citation>
    <scope>NUCLEOTIDE SEQUENCE [LARGE SCALE GENOMIC DNA]</scope>
    <source>
        <strain evidence="10">DSM 26894</strain>
    </source>
</reference>
<sequence length="319" mass="33890">MPQSLTPWFLVIQRLGIALLTLVIVSFAVFFATELLPGDVAEILLGQAATPEAVAGLREAMGLNEPALSRFVGWLVGLLGGDLGTSYVNKMEVVELISGRLGNSLKLAGVTTLVSVPIALALGIGAAMWRGSLFDRIVSVLTISVISVPEFMVATLAVLIFAVWLGWLPALSYGADVSSLSAMLKAYAMPVITLSFVVSAQMIRMTRAAVIETINTPYVEMALLKGASRKRMVLGHALPNALGPIANAVALSLSYLVGGVIIVETIFNYPGVAKLMVDAVSTRDLPLIQSCAMIFCVSYLSLITLADMIAILSNPRLRR</sequence>
<feature type="domain" description="ABC transmembrane type-1" evidence="8">
    <location>
        <begin position="101"/>
        <end position="306"/>
    </location>
</feature>
<dbReference type="PANTHER" id="PTHR43163:SF3">
    <property type="entry name" value="PEPTIDE ABC TRANSPORTER PERMEASE PROTEIN"/>
    <property type="match status" value="1"/>
</dbReference>
<proteinExistence type="inferred from homology"/>
<evidence type="ECO:0000256" key="3">
    <source>
        <dbReference type="ARBA" id="ARBA00022475"/>
    </source>
</evidence>
<dbReference type="InterPro" id="IPR035906">
    <property type="entry name" value="MetI-like_sf"/>
</dbReference>
<protein>
    <submittedName>
        <fullName evidence="9">Peptide/nickel transport system permease protein</fullName>
    </submittedName>
</protein>
<organism evidence="9 10">
    <name type="scientific">Alloyangia pacifica</name>
    <dbReference type="NCBI Taxonomy" id="311180"/>
    <lineage>
        <taxon>Bacteria</taxon>
        <taxon>Pseudomonadati</taxon>
        <taxon>Pseudomonadota</taxon>
        <taxon>Alphaproteobacteria</taxon>
        <taxon>Rhodobacterales</taxon>
        <taxon>Roseobacteraceae</taxon>
        <taxon>Alloyangia</taxon>
    </lineage>
</organism>
<dbReference type="Pfam" id="PF00528">
    <property type="entry name" value="BPD_transp_1"/>
    <property type="match status" value="1"/>
</dbReference>
<dbReference type="CDD" id="cd06261">
    <property type="entry name" value="TM_PBP2"/>
    <property type="match status" value="1"/>
</dbReference>
<feature type="transmembrane region" description="Helical" evidence="7">
    <location>
        <begin position="179"/>
        <end position="198"/>
    </location>
</feature>
<dbReference type="Proteomes" id="UP000199392">
    <property type="component" value="Unassembled WGS sequence"/>
</dbReference>
<evidence type="ECO:0000256" key="2">
    <source>
        <dbReference type="ARBA" id="ARBA00022448"/>
    </source>
</evidence>
<evidence type="ECO:0000256" key="1">
    <source>
        <dbReference type="ARBA" id="ARBA00004651"/>
    </source>
</evidence>
<evidence type="ECO:0000256" key="7">
    <source>
        <dbReference type="RuleBase" id="RU363032"/>
    </source>
</evidence>
<dbReference type="EMBL" id="FOZW01000002">
    <property type="protein sequence ID" value="SFS54789.1"/>
    <property type="molecule type" value="Genomic_DNA"/>
</dbReference>
<dbReference type="GO" id="GO:0055085">
    <property type="term" value="P:transmembrane transport"/>
    <property type="evidence" value="ECO:0007669"/>
    <property type="project" value="InterPro"/>
</dbReference>
<keyword evidence="10" id="KW-1185">Reference proteome</keyword>
<dbReference type="GO" id="GO:0005886">
    <property type="term" value="C:plasma membrane"/>
    <property type="evidence" value="ECO:0007669"/>
    <property type="project" value="UniProtKB-SubCell"/>
</dbReference>
<keyword evidence="6 7" id="KW-0472">Membrane</keyword>
<dbReference type="SUPFAM" id="SSF161098">
    <property type="entry name" value="MetI-like"/>
    <property type="match status" value="1"/>
</dbReference>
<dbReference type="PROSITE" id="PS50928">
    <property type="entry name" value="ABC_TM1"/>
    <property type="match status" value="1"/>
</dbReference>
<feature type="transmembrane region" description="Helical" evidence="7">
    <location>
        <begin position="67"/>
        <end position="87"/>
    </location>
</feature>
<gene>
    <name evidence="9" type="ORF">SAMN04488050_102245</name>
</gene>
<dbReference type="PANTHER" id="PTHR43163">
    <property type="entry name" value="DIPEPTIDE TRANSPORT SYSTEM PERMEASE PROTEIN DPPB-RELATED"/>
    <property type="match status" value="1"/>
</dbReference>
<evidence type="ECO:0000313" key="9">
    <source>
        <dbReference type="EMBL" id="SFS54789.1"/>
    </source>
</evidence>